<organism evidence="2 3">
    <name type="scientific">Gigaspora margarita</name>
    <dbReference type="NCBI Taxonomy" id="4874"/>
    <lineage>
        <taxon>Eukaryota</taxon>
        <taxon>Fungi</taxon>
        <taxon>Fungi incertae sedis</taxon>
        <taxon>Mucoromycota</taxon>
        <taxon>Glomeromycotina</taxon>
        <taxon>Glomeromycetes</taxon>
        <taxon>Diversisporales</taxon>
        <taxon>Gigasporaceae</taxon>
        <taxon>Gigaspora</taxon>
    </lineage>
</organism>
<reference evidence="2 3" key="1">
    <citation type="submission" date="2021-06" db="EMBL/GenBank/DDBJ databases">
        <authorList>
            <person name="Kallberg Y."/>
            <person name="Tangrot J."/>
            <person name="Rosling A."/>
        </authorList>
    </citation>
    <scope>NUCLEOTIDE SEQUENCE [LARGE SCALE GENOMIC DNA]</scope>
    <source>
        <strain evidence="2 3">120-4 pot B 10/14</strain>
    </source>
</reference>
<accession>A0ABM8W3D4</accession>
<dbReference type="EMBL" id="CAJVQB010000948">
    <property type="protein sequence ID" value="CAG8514474.1"/>
    <property type="molecule type" value="Genomic_DNA"/>
</dbReference>
<feature type="compositionally biased region" description="Basic residues" evidence="1">
    <location>
        <begin position="69"/>
        <end position="81"/>
    </location>
</feature>
<evidence type="ECO:0000313" key="2">
    <source>
        <dbReference type="EMBL" id="CAG8514474.1"/>
    </source>
</evidence>
<dbReference type="Proteomes" id="UP000789901">
    <property type="component" value="Unassembled WGS sequence"/>
</dbReference>
<evidence type="ECO:0000256" key="1">
    <source>
        <dbReference type="SAM" id="MobiDB-lite"/>
    </source>
</evidence>
<feature type="region of interest" description="Disordered" evidence="1">
    <location>
        <begin position="63"/>
        <end position="98"/>
    </location>
</feature>
<evidence type="ECO:0000313" key="3">
    <source>
        <dbReference type="Proteomes" id="UP000789901"/>
    </source>
</evidence>
<name>A0ABM8W3D4_GIGMA</name>
<protein>
    <submittedName>
        <fullName evidence="2">27613_t:CDS:1</fullName>
    </submittedName>
</protein>
<gene>
    <name evidence="2" type="ORF">GMARGA_LOCUS2848</name>
</gene>
<comment type="caution">
    <text evidence="2">The sequence shown here is derived from an EMBL/GenBank/DDBJ whole genome shotgun (WGS) entry which is preliminary data.</text>
</comment>
<proteinExistence type="predicted"/>
<sequence>MYLTYRNKTTEAPISTNCGSPIEVVEEPSESEETFDEFEYKDKVLEEAKGFFTEEISPIIKSSGTSGKIIKHRHHSPKYGRTKGCPPPVIPGKGPFCS</sequence>
<keyword evidence="3" id="KW-1185">Reference proteome</keyword>